<dbReference type="Gene3D" id="3.40.50.1820">
    <property type="entry name" value="alpha/beta hydrolase"/>
    <property type="match status" value="1"/>
</dbReference>
<proteinExistence type="predicted"/>
<organism evidence="2 3">
    <name type="scientific">Sandarakinorhabdus glacialis</name>
    <dbReference type="NCBI Taxonomy" id="1614636"/>
    <lineage>
        <taxon>Bacteria</taxon>
        <taxon>Pseudomonadati</taxon>
        <taxon>Pseudomonadota</taxon>
        <taxon>Alphaproteobacteria</taxon>
        <taxon>Sphingomonadales</taxon>
        <taxon>Sphingosinicellaceae</taxon>
        <taxon>Sandarakinorhabdus</taxon>
    </lineage>
</organism>
<dbReference type="InterPro" id="IPR000073">
    <property type="entry name" value="AB_hydrolase_1"/>
</dbReference>
<dbReference type="PANTHER" id="PTHR43798:SF33">
    <property type="entry name" value="HYDROLASE, PUTATIVE (AFU_ORTHOLOGUE AFUA_2G14860)-RELATED"/>
    <property type="match status" value="1"/>
</dbReference>
<dbReference type="Proteomes" id="UP000635071">
    <property type="component" value="Unassembled WGS sequence"/>
</dbReference>
<name>A0A916ZTF2_9SPHN</name>
<dbReference type="GO" id="GO:0016020">
    <property type="term" value="C:membrane"/>
    <property type="evidence" value="ECO:0007669"/>
    <property type="project" value="TreeGrafter"/>
</dbReference>
<dbReference type="PANTHER" id="PTHR43798">
    <property type="entry name" value="MONOACYLGLYCEROL LIPASE"/>
    <property type="match status" value="1"/>
</dbReference>
<comment type="caution">
    <text evidence="2">The sequence shown here is derived from an EMBL/GenBank/DDBJ whole genome shotgun (WGS) entry which is preliminary data.</text>
</comment>
<dbReference type="SUPFAM" id="SSF53474">
    <property type="entry name" value="alpha/beta-Hydrolases"/>
    <property type="match status" value="1"/>
</dbReference>
<dbReference type="InterPro" id="IPR029058">
    <property type="entry name" value="AB_hydrolase_fold"/>
</dbReference>
<evidence type="ECO:0000313" key="3">
    <source>
        <dbReference type="Proteomes" id="UP000635071"/>
    </source>
</evidence>
<accession>A0A916ZTF2</accession>
<keyword evidence="3" id="KW-1185">Reference proteome</keyword>
<dbReference type="RefSeq" id="WP_188762565.1">
    <property type="nucleotide sequence ID" value="NZ_BMJM01000005.1"/>
</dbReference>
<reference evidence="2" key="1">
    <citation type="journal article" date="2014" name="Int. J. Syst. Evol. Microbiol.">
        <title>Complete genome sequence of Corynebacterium casei LMG S-19264T (=DSM 44701T), isolated from a smear-ripened cheese.</title>
        <authorList>
            <consortium name="US DOE Joint Genome Institute (JGI-PGF)"/>
            <person name="Walter F."/>
            <person name="Albersmeier A."/>
            <person name="Kalinowski J."/>
            <person name="Ruckert C."/>
        </authorList>
    </citation>
    <scope>NUCLEOTIDE SEQUENCE</scope>
    <source>
        <strain evidence="2">CGMCC 1.15519</strain>
    </source>
</reference>
<evidence type="ECO:0000313" key="2">
    <source>
        <dbReference type="EMBL" id="GGE11719.1"/>
    </source>
</evidence>
<feature type="domain" description="AB hydrolase-1" evidence="1">
    <location>
        <begin position="6"/>
        <end position="236"/>
    </location>
</feature>
<gene>
    <name evidence="2" type="ORF">GCM10011529_17520</name>
</gene>
<reference evidence="2" key="2">
    <citation type="submission" date="2020-09" db="EMBL/GenBank/DDBJ databases">
        <authorList>
            <person name="Sun Q."/>
            <person name="Zhou Y."/>
        </authorList>
    </citation>
    <scope>NUCLEOTIDE SEQUENCE</scope>
    <source>
        <strain evidence="2">CGMCC 1.15519</strain>
    </source>
</reference>
<evidence type="ECO:0000259" key="1">
    <source>
        <dbReference type="Pfam" id="PF12697"/>
    </source>
</evidence>
<sequence length="269" mass="29053">MKPILFCIHGMWATPATFARLKTRFEALGHEVVTPALPFHDRDPKLPPAPGIGTLTVEDYAAFLVAEIGKLPATPVIVGHSMGGMLAQIVAARVAHQGLVLLSTAATATTVSPGPATLRTMAGIVTKWGWWHSPTRIEYQAARWGIYNGVPDATALKEFDQLVWDSGRVVAEMAIPRMSATRVTRVDYGRLSQPALMIVGTEDRITVAGISRATARKLAGTVDYHEIAGAGHWLFWGELEVKVGDLIEGWLKQFGPGEPLPVVPDSSVF</sequence>
<protein>
    <recommendedName>
        <fullName evidence="1">AB hydrolase-1 domain-containing protein</fullName>
    </recommendedName>
</protein>
<dbReference type="Pfam" id="PF12697">
    <property type="entry name" value="Abhydrolase_6"/>
    <property type="match status" value="1"/>
</dbReference>
<dbReference type="AlphaFoldDB" id="A0A916ZTF2"/>
<dbReference type="EMBL" id="BMJM01000005">
    <property type="protein sequence ID" value="GGE11719.1"/>
    <property type="molecule type" value="Genomic_DNA"/>
</dbReference>
<dbReference type="InterPro" id="IPR050266">
    <property type="entry name" value="AB_hydrolase_sf"/>
</dbReference>